<keyword evidence="2 4" id="KW-0863">Zinc-finger</keyword>
<keyword evidence="3" id="KW-0862">Zinc</keyword>
<evidence type="ECO:0000313" key="8">
    <source>
        <dbReference type="Proteomes" id="UP000230002"/>
    </source>
</evidence>
<protein>
    <recommendedName>
        <fullName evidence="6">DNL-type domain-containing protein</fullName>
    </recommendedName>
</protein>
<sequence length="189" mass="20772">MLSLRQAFRLLQHSVLAPPKLSSSMVHHAFHYRGVAPSNLRNSARTFSSSLLRLRDDSSAPTSRPADQASRSASEASGASAPQSQTHITLEPPEPKLSMTFTCTVEGCGYRSTHQFTKRSYTSGIVLVQCPGCKNRLPARHLIADHLGWFKESTEDGKLKTVEDLLRVKGEKVRRGRIDAGGVVEYAPE</sequence>
<dbReference type="OrthoDB" id="512667at2759"/>
<feature type="domain" description="DNL-type" evidence="6">
    <location>
        <begin position="92"/>
        <end position="189"/>
    </location>
</feature>
<dbReference type="GO" id="GO:0006457">
    <property type="term" value="P:protein folding"/>
    <property type="evidence" value="ECO:0007669"/>
    <property type="project" value="TreeGrafter"/>
</dbReference>
<dbReference type="Pfam" id="PF05180">
    <property type="entry name" value="zf-DNL"/>
    <property type="match status" value="1"/>
</dbReference>
<evidence type="ECO:0000256" key="1">
    <source>
        <dbReference type="ARBA" id="ARBA00022723"/>
    </source>
</evidence>
<evidence type="ECO:0000313" key="7">
    <source>
        <dbReference type="EMBL" id="PIL24918.1"/>
    </source>
</evidence>
<evidence type="ECO:0000256" key="4">
    <source>
        <dbReference type="PROSITE-ProRule" id="PRU00834"/>
    </source>
</evidence>
<reference evidence="7 8" key="1">
    <citation type="journal article" date="2015" name="Sci. Rep.">
        <title>Chromosome-level genome map provides insights into diverse defense mechanisms in the medicinal fungus Ganoderma sinense.</title>
        <authorList>
            <person name="Zhu Y."/>
            <person name="Xu J."/>
            <person name="Sun C."/>
            <person name="Zhou S."/>
            <person name="Xu H."/>
            <person name="Nelson D.R."/>
            <person name="Qian J."/>
            <person name="Song J."/>
            <person name="Luo H."/>
            <person name="Xiang L."/>
            <person name="Li Y."/>
            <person name="Xu Z."/>
            <person name="Ji A."/>
            <person name="Wang L."/>
            <person name="Lu S."/>
            <person name="Hayward A."/>
            <person name="Sun W."/>
            <person name="Li X."/>
            <person name="Schwartz D.C."/>
            <person name="Wang Y."/>
            <person name="Chen S."/>
        </authorList>
    </citation>
    <scope>NUCLEOTIDE SEQUENCE [LARGE SCALE GENOMIC DNA]</scope>
    <source>
        <strain evidence="7 8">ZZ0214-1</strain>
    </source>
</reference>
<dbReference type="GO" id="GO:0030150">
    <property type="term" value="P:protein import into mitochondrial matrix"/>
    <property type="evidence" value="ECO:0007669"/>
    <property type="project" value="TreeGrafter"/>
</dbReference>
<dbReference type="InterPro" id="IPR007853">
    <property type="entry name" value="Znf_DNL-typ"/>
</dbReference>
<keyword evidence="1" id="KW-0479">Metal-binding</keyword>
<dbReference type="AlphaFoldDB" id="A0A2G8RUA7"/>
<name>A0A2G8RUA7_9APHY</name>
<dbReference type="STRING" id="1077348.A0A2G8RUA7"/>
<comment type="caution">
    <text evidence="7">The sequence shown here is derived from an EMBL/GenBank/DDBJ whole genome shotgun (WGS) entry which is preliminary data.</text>
</comment>
<dbReference type="GO" id="GO:0008270">
    <property type="term" value="F:zinc ion binding"/>
    <property type="evidence" value="ECO:0007669"/>
    <property type="project" value="UniProtKB-KW"/>
</dbReference>
<dbReference type="PANTHER" id="PTHR20922:SF13">
    <property type="entry name" value="DNL-TYPE ZINC FINGER PROTEIN"/>
    <property type="match status" value="1"/>
</dbReference>
<dbReference type="InterPro" id="IPR024158">
    <property type="entry name" value="Mt_import_TIM15"/>
</dbReference>
<accession>A0A2G8RUA7</accession>
<dbReference type="GO" id="GO:0051087">
    <property type="term" value="F:protein-folding chaperone binding"/>
    <property type="evidence" value="ECO:0007669"/>
    <property type="project" value="TreeGrafter"/>
</dbReference>
<dbReference type="Proteomes" id="UP000230002">
    <property type="component" value="Unassembled WGS sequence"/>
</dbReference>
<proteinExistence type="predicted"/>
<evidence type="ECO:0000256" key="2">
    <source>
        <dbReference type="ARBA" id="ARBA00022771"/>
    </source>
</evidence>
<evidence type="ECO:0000256" key="3">
    <source>
        <dbReference type="ARBA" id="ARBA00022833"/>
    </source>
</evidence>
<keyword evidence="8" id="KW-1185">Reference proteome</keyword>
<organism evidence="7 8">
    <name type="scientific">Ganoderma sinense ZZ0214-1</name>
    <dbReference type="NCBI Taxonomy" id="1077348"/>
    <lineage>
        <taxon>Eukaryota</taxon>
        <taxon>Fungi</taxon>
        <taxon>Dikarya</taxon>
        <taxon>Basidiomycota</taxon>
        <taxon>Agaricomycotina</taxon>
        <taxon>Agaricomycetes</taxon>
        <taxon>Polyporales</taxon>
        <taxon>Polyporaceae</taxon>
        <taxon>Ganoderma</taxon>
    </lineage>
</organism>
<gene>
    <name evidence="7" type="ORF">GSI_12805</name>
</gene>
<dbReference type="GO" id="GO:0005739">
    <property type="term" value="C:mitochondrion"/>
    <property type="evidence" value="ECO:0007669"/>
    <property type="project" value="TreeGrafter"/>
</dbReference>
<dbReference type="GO" id="GO:0050821">
    <property type="term" value="P:protein stabilization"/>
    <property type="evidence" value="ECO:0007669"/>
    <property type="project" value="TreeGrafter"/>
</dbReference>
<dbReference type="EMBL" id="AYKW01000056">
    <property type="protein sequence ID" value="PIL24918.1"/>
    <property type="molecule type" value="Genomic_DNA"/>
</dbReference>
<dbReference type="PANTHER" id="PTHR20922">
    <property type="entry name" value="DNL-TYPE ZINC FINGER PROTEIN"/>
    <property type="match status" value="1"/>
</dbReference>
<feature type="compositionally biased region" description="Low complexity" evidence="5">
    <location>
        <begin position="68"/>
        <end position="85"/>
    </location>
</feature>
<dbReference type="PROSITE" id="PS51501">
    <property type="entry name" value="ZF_DNL"/>
    <property type="match status" value="1"/>
</dbReference>
<evidence type="ECO:0000259" key="6">
    <source>
        <dbReference type="PROSITE" id="PS51501"/>
    </source>
</evidence>
<evidence type="ECO:0000256" key="5">
    <source>
        <dbReference type="SAM" id="MobiDB-lite"/>
    </source>
</evidence>
<feature type="region of interest" description="Disordered" evidence="5">
    <location>
        <begin position="55"/>
        <end position="95"/>
    </location>
</feature>